<name>A0A3M7PD44_BRAPC</name>
<dbReference type="OrthoDB" id="73353at2759"/>
<gene>
    <name evidence="1" type="ORF">BpHYR1_043537</name>
</gene>
<reference evidence="1 2" key="1">
    <citation type="journal article" date="2018" name="Sci. Rep.">
        <title>Genomic signatures of local adaptation to the degree of environmental predictability in rotifers.</title>
        <authorList>
            <person name="Franch-Gras L."/>
            <person name="Hahn C."/>
            <person name="Garcia-Roger E.M."/>
            <person name="Carmona M.J."/>
            <person name="Serra M."/>
            <person name="Gomez A."/>
        </authorList>
    </citation>
    <scope>NUCLEOTIDE SEQUENCE [LARGE SCALE GENOMIC DNA]</scope>
    <source>
        <strain evidence="1">HYR1</strain>
    </source>
</reference>
<dbReference type="EMBL" id="REGN01012000">
    <property type="protein sequence ID" value="RMZ96637.1"/>
    <property type="molecule type" value="Genomic_DNA"/>
</dbReference>
<protein>
    <submittedName>
        <fullName evidence="1">Uncharacterized protein</fullName>
    </submittedName>
</protein>
<accession>A0A3M7PD44</accession>
<sequence>MFLVSRQKYEVEEKIKNNKIGFSDHELTELPGHVEAAQLLNSLSTKMGFKIFLKKANQIKSTPRHHSDKCLKSVRTARVFECSSPQISAQRVVWFFGQNIVILFDAHFELSSSHIFSIAEIAETKSLTDQSCHNDLSLAKSSHIKPCYRMHANFNNFIKDIWSSSTKNIPLEIIPGYNSTNLTSFQGVCIILADIKSANTFKQHFNIITNIHN</sequence>
<proteinExistence type="predicted"/>
<keyword evidence="2" id="KW-1185">Reference proteome</keyword>
<dbReference type="AlphaFoldDB" id="A0A3M7PD44"/>
<evidence type="ECO:0000313" key="1">
    <source>
        <dbReference type="EMBL" id="RMZ96637.1"/>
    </source>
</evidence>
<evidence type="ECO:0000313" key="2">
    <source>
        <dbReference type="Proteomes" id="UP000276133"/>
    </source>
</evidence>
<comment type="caution">
    <text evidence="1">The sequence shown here is derived from an EMBL/GenBank/DDBJ whole genome shotgun (WGS) entry which is preliminary data.</text>
</comment>
<organism evidence="1 2">
    <name type="scientific">Brachionus plicatilis</name>
    <name type="common">Marine rotifer</name>
    <name type="synonym">Brachionus muelleri</name>
    <dbReference type="NCBI Taxonomy" id="10195"/>
    <lineage>
        <taxon>Eukaryota</taxon>
        <taxon>Metazoa</taxon>
        <taxon>Spiralia</taxon>
        <taxon>Gnathifera</taxon>
        <taxon>Rotifera</taxon>
        <taxon>Eurotatoria</taxon>
        <taxon>Monogononta</taxon>
        <taxon>Pseudotrocha</taxon>
        <taxon>Ploima</taxon>
        <taxon>Brachionidae</taxon>
        <taxon>Brachionus</taxon>
    </lineage>
</organism>
<dbReference type="Proteomes" id="UP000276133">
    <property type="component" value="Unassembled WGS sequence"/>
</dbReference>